<evidence type="ECO:0000256" key="1">
    <source>
        <dbReference type="SAM" id="SignalP"/>
    </source>
</evidence>
<evidence type="ECO:0000313" key="3">
    <source>
        <dbReference type="EMBL" id="MFD0750888.1"/>
    </source>
</evidence>
<name>A0ABW2Z092_9SPHI</name>
<dbReference type="Proteomes" id="UP001596958">
    <property type="component" value="Unassembled WGS sequence"/>
</dbReference>
<keyword evidence="4" id="KW-1185">Reference proteome</keyword>
<dbReference type="EMBL" id="JBHTHU010000006">
    <property type="protein sequence ID" value="MFD0750888.1"/>
    <property type="molecule type" value="Genomic_DNA"/>
</dbReference>
<sequence>MKKLIILSALGLTLTAGVNTARAQSTMPRIGIKAGANYMTLGKLETGGASYNYDYRFGFQGGLMADLPLATQLSFMPQVLYTQKGGNVKATVGNTTGEIRTRINYLDVPLLIGFKPSPEVTLFAGPQVAFLLSQASDTYVNGAATANTTSTDGLRKNAIGGNVGVGYNINNNVSLSGNYVFDFDKAANDNAAQSKAKNSGFALSLGYSF</sequence>
<comment type="caution">
    <text evidence="3">The sequence shown here is derived from an EMBL/GenBank/DDBJ whole genome shotgun (WGS) entry which is preliminary data.</text>
</comment>
<accession>A0ABW2Z092</accession>
<evidence type="ECO:0000313" key="4">
    <source>
        <dbReference type="Proteomes" id="UP001596958"/>
    </source>
</evidence>
<proteinExistence type="predicted"/>
<dbReference type="RefSeq" id="WP_377100552.1">
    <property type="nucleotide sequence ID" value="NZ_JBHTHU010000006.1"/>
</dbReference>
<evidence type="ECO:0000259" key="2">
    <source>
        <dbReference type="Pfam" id="PF13568"/>
    </source>
</evidence>
<dbReference type="SUPFAM" id="SSF56925">
    <property type="entry name" value="OMPA-like"/>
    <property type="match status" value="1"/>
</dbReference>
<dbReference type="InterPro" id="IPR011250">
    <property type="entry name" value="OMP/PagP_B-barrel"/>
</dbReference>
<dbReference type="InterPro" id="IPR025665">
    <property type="entry name" value="Beta-barrel_OMP_2"/>
</dbReference>
<gene>
    <name evidence="3" type="ORF">ACFQZS_12100</name>
</gene>
<feature type="chain" id="PRO_5046361164" evidence="1">
    <location>
        <begin position="24"/>
        <end position="209"/>
    </location>
</feature>
<reference evidence="4" key="1">
    <citation type="journal article" date="2019" name="Int. J. Syst. Evol. Microbiol.">
        <title>The Global Catalogue of Microorganisms (GCM) 10K type strain sequencing project: providing services to taxonomists for standard genome sequencing and annotation.</title>
        <authorList>
            <consortium name="The Broad Institute Genomics Platform"/>
            <consortium name="The Broad Institute Genome Sequencing Center for Infectious Disease"/>
            <person name="Wu L."/>
            <person name="Ma J."/>
        </authorList>
    </citation>
    <scope>NUCLEOTIDE SEQUENCE [LARGE SCALE GENOMIC DNA]</scope>
    <source>
        <strain evidence="4">CCUG 63418</strain>
    </source>
</reference>
<organism evidence="3 4">
    <name type="scientific">Mucilaginibacter calamicampi</name>
    <dbReference type="NCBI Taxonomy" id="1302352"/>
    <lineage>
        <taxon>Bacteria</taxon>
        <taxon>Pseudomonadati</taxon>
        <taxon>Bacteroidota</taxon>
        <taxon>Sphingobacteriia</taxon>
        <taxon>Sphingobacteriales</taxon>
        <taxon>Sphingobacteriaceae</taxon>
        <taxon>Mucilaginibacter</taxon>
    </lineage>
</organism>
<dbReference type="Pfam" id="PF13568">
    <property type="entry name" value="OMP_b-brl_2"/>
    <property type="match status" value="1"/>
</dbReference>
<feature type="signal peptide" evidence="1">
    <location>
        <begin position="1"/>
        <end position="23"/>
    </location>
</feature>
<feature type="domain" description="Outer membrane protein beta-barrel" evidence="2">
    <location>
        <begin position="23"/>
        <end position="181"/>
    </location>
</feature>
<protein>
    <submittedName>
        <fullName evidence="3">Porin family protein</fullName>
    </submittedName>
</protein>
<keyword evidence="1" id="KW-0732">Signal</keyword>